<sequence>MGEDWKTDDSGDMASCEASEDEDHDPDYDCIKVESPSSGNDCAEVFEIGVQRPQVKTRAQREQLEEAYQQYEAESSAEEDATPEDIMKPSRFVAAHGDLEQSCNIPLPASPNDGDGRDALDKEDLTANTALEANLAQELAQSLDDSFASLTADATDEPELDETTLELIAYLEYLRDPKASKTASERHHTVRPQKFYPVHNPLTLADVETSRPLPQPQPRPGSKGHLDDRTDAADAIEDLKVLFANLSTDITRAHHQRDHNTPLQDELLDEWLDQGIATTNALLRQGKTALASKASEMVGRVLANEKGVGRGKTAVWWRPNKGC</sequence>
<keyword evidence="3" id="KW-1185">Reference proteome</keyword>
<dbReference type="Proteomes" id="UP001590951">
    <property type="component" value="Unassembled WGS sequence"/>
</dbReference>
<protein>
    <submittedName>
        <fullName evidence="2">Uncharacterized protein</fullName>
    </submittedName>
</protein>
<proteinExistence type="predicted"/>
<feature type="region of interest" description="Disordered" evidence="1">
    <location>
        <begin position="208"/>
        <end position="228"/>
    </location>
</feature>
<accession>A0ABR4B9C6</accession>
<gene>
    <name evidence="2" type="ORF">ABVK25_005209</name>
</gene>
<name>A0ABR4B9C6_9LECA</name>
<comment type="caution">
    <text evidence="2">The sequence shown here is derived from an EMBL/GenBank/DDBJ whole genome shotgun (WGS) entry which is preliminary data.</text>
</comment>
<evidence type="ECO:0000313" key="2">
    <source>
        <dbReference type="EMBL" id="KAL2054461.1"/>
    </source>
</evidence>
<reference evidence="2 3" key="1">
    <citation type="submission" date="2024-09" db="EMBL/GenBank/DDBJ databases">
        <title>Rethinking Asexuality: The Enigmatic Case of Functional Sexual Genes in Lepraria (Stereocaulaceae).</title>
        <authorList>
            <person name="Doellman M."/>
            <person name="Sun Y."/>
            <person name="Barcenas-Pena A."/>
            <person name="Lumbsch H.T."/>
            <person name="Grewe F."/>
        </authorList>
    </citation>
    <scope>NUCLEOTIDE SEQUENCE [LARGE SCALE GENOMIC DNA]</scope>
    <source>
        <strain evidence="2 3">Grewe 0041</strain>
    </source>
</reference>
<evidence type="ECO:0000313" key="3">
    <source>
        <dbReference type="Proteomes" id="UP001590951"/>
    </source>
</evidence>
<feature type="region of interest" description="Disordered" evidence="1">
    <location>
        <begin position="1"/>
        <end position="38"/>
    </location>
</feature>
<dbReference type="EMBL" id="JBHFEH010000015">
    <property type="protein sequence ID" value="KAL2054461.1"/>
    <property type="molecule type" value="Genomic_DNA"/>
</dbReference>
<feature type="region of interest" description="Disordered" evidence="1">
    <location>
        <begin position="55"/>
        <end position="84"/>
    </location>
</feature>
<evidence type="ECO:0000256" key="1">
    <source>
        <dbReference type="SAM" id="MobiDB-lite"/>
    </source>
</evidence>
<organism evidence="2 3">
    <name type="scientific">Lepraria finkii</name>
    <dbReference type="NCBI Taxonomy" id="1340010"/>
    <lineage>
        <taxon>Eukaryota</taxon>
        <taxon>Fungi</taxon>
        <taxon>Dikarya</taxon>
        <taxon>Ascomycota</taxon>
        <taxon>Pezizomycotina</taxon>
        <taxon>Lecanoromycetes</taxon>
        <taxon>OSLEUM clade</taxon>
        <taxon>Lecanoromycetidae</taxon>
        <taxon>Lecanorales</taxon>
        <taxon>Lecanorineae</taxon>
        <taxon>Stereocaulaceae</taxon>
        <taxon>Lepraria</taxon>
    </lineage>
</organism>